<name>A0AAJ2U4P8_ALKPS</name>
<dbReference type="SUPFAM" id="SSF46600">
    <property type="entry name" value="C-terminal UvrC-binding domain of UvrB"/>
    <property type="match status" value="1"/>
</dbReference>
<feature type="domain" description="UVR" evidence="2">
    <location>
        <begin position="135"/>
        <end position="170"/>
    </location>
</feature>
<evidence type="ECO:0000259" key="2">
    <source>
        <dbReference type="PROSITE" id="PS50151"/>
    </source>
</evidence>
<evidence type="ECO:0000313" key="4">
    <source>
        <dbReference type="Proteomes" id="UP001285636"/>
    </source>
</evidence>
<dbReference type="GO" id="GO:0008270">
    <property type="term" value="F:zinc ion binding"/>
    <property type="evidence" value="ECO:0007669"/>
    <property type="project" value="TreeGrafter"/>
</dbReference>
<dbReference type="PANTHER" id="PTHR38430:SF1">
    <property type="entry name" value="PROTEIN-ARGININE KINASE ACTIVATOR PROTEIN"/>
    <property type="match status" value="1"/>
</dbReference>
<protein>
    <submittedName>
        <fullName evidence="3">UvrB/UvrC motif-containing protein</fullName>
    </submittedName>
</protein>
<dbReference type="PROSITE" id="PS50151">
    <property type="entry name" value="UVR"/>
    <property type="match status" value="1"/>
</dbReference>
<dbReference type="GO" id="GO:1990170">
    <property type="term" value="P:stress response to cadmium ion"/>
    <property type="evidence" value="ECO:0007669"/>
    <property type="project" value="TreeGrafter"/>
</dbReference>
<dbReference type="PIRSF" id="PIRSF015034">
    <property type="entry name" value="YacH"/>
    <property type="match status" value="1"/>
</dbReference>
<organism evidence="3 4">
    <name type="scientific">Alkalihalophilus pseudofirmus</name>
    <name type="common">Bacillus pseudofirmus</name>
    <dbReference type="NCBI Taxonomy" id="79885"/>
    <lineage>
        <taxon>Bacteria</taxon>
        <taxon>Bacillati</taxon>
        <taxon>Bacillota</taxon>
        <taxon>Bacilli</taxon>
        <taxon>Bacillales</taxon>
        <taxon>Bacillaceae</taxon>
        <taxon>Alkalihalophilus</taxon>
    </lineage>
</organism>
<evidence type="ECO:0000256" key="1">
    <source>
        <dbReference type="SAM" id="Coils"/>
    </source>
</evidence>
<sequence>MKCQECGEREATLHFTKIVNGKKAEFHICEYCAREKGEHIPGSNSFSIHQLLSGLLHLDKPINTSQDKVNRPKELVCHNCGMKYEQFTRTGRFGCAACYKSFEDKLDPILKRVHSGNHTHSGKIPVRVGGGIQLQREIDSLKAQMKQYIEREEFEQAAETRDQIRALEEQKKNQGEG</sequence>
<dbReference type="RefSeq" id="WP_075683990.1">
    <property type="nucleotide sequence ID" value="NZ_CP144224.1"/>
</dbReference>
<dbReference type="GO" id="GO:0050897">
    <property type="term" value="F:cobalt ion binding"/>
    <property type="evidence" value="ECO:0007669"/>
    <property type="project" value="TreeGrafter"/>
</dbReference>
<keyword evidence="1" id="KW-0175">Coiled coil</keyword>
<reference evidence="3" key="1">
    <citation type="submission" date="2023-10" db="EMBL/GenBank/DDBJ databases">
        <title>Screening of Alkalihalophilus pseudofirmusBZ-TG-HK211 and Its Alleviation of Salt Stress on Rapeseed Growth.</title>
        <authorList>
            <person name="Zhao B."/>
            <person name="Guo T."/>
        </authorList>
    </citation>
    <scope>NUCLEOTIDE SEQUENCE</scope>
    <source>
        <strain evidence="3">BZ-TG-HK211</strain>
    </source>
</reference>
<proteinExistence type="predicted"/>
<comment type="caution">
    <text evidence="3">The sequence shown here is derived from an EMBL/GenBank/DDBJ whole genome shotgun (WGS) entry which is preliminary data.</text>
</comment>
<evidence type="ECO:0000313" key="3">
    <source>
        <dbReference type="EMBL" id="MDV2887277.1"/>
    </source>
</evidence>
<feature type="coiled-coil region" evidence="1">
    <location>
        <begin position="131"/>
        <end position="177"/>
    </location>
</feature>
<dbReference type="AlphaFoldDB" id="A0AAJ2U4P8"/>
<dbReference type="InterPro" id="IPR025542">
    <property type="entry name" value="YacH"/>
</dbReference>
<accession>A0AAJ2U4P8</accession>
<dbReference type="PANTHER" id="PTHR38430">
    <property type="entry name" value="PROTEIN-ARGININE KINASE ACTIVATOR PROTEIN"/>
    <property type="match status" value="1"/>
</dbReference>
<dbReference type="EMBL" id="JAWJAY010000009">
    <property type="protein sequence ID" value="MDV2887277.1"/>
    <property type="molecule type" value="Genomic_DNA"/>
</dbReference>
<dbReference type="GO" id="GO:0046870">
    <property type="term" value="F:cadmium ion binding"/>
    <property type="evidence" value="ECO:0007669"/>
    <property type="project" value="TreeGrafter"/>
</dbReference>
<gene>
    <name evidence="3" type="ORF">RYX45_18995</name>
</gene>
<dbReference type="GO" id="GO:0005507">
    <property type="term" value="F:copper ion binding"/>
    <property type="evidence" value="ECO:0007669"/>
    <property type="project" value="TreeGrafter"/>
</dbReference>
<dbReference type="InterPro" id="IPR001943">
    <property type="entry name" value="UVR_dom"/>
</dbReference>
<dbReference type="GO" id="GO:1990169">
    <property type="term" value="P:stress response to copper ion"/>
    <property type="evidence" value="ECO:0007669"/>
    <property type="project" value="TreeGrafter"/>
</dbReference>
<dbReference type="Pfam" id="PF02151">
    <property type="entry name" value="UVR"/>
    <property type="match status" value="1"/>
</dbReference>
<dbReference type="Proteomes" id="UP001285636">
    <property type="component" value="Unassembled WGS sequence"/>
</dbReference>
<dbReference type="InterPro" id="IPR036876">
    <property type="entry name" value="UVR_dom_sf"/>
</dbReference>
<dbReference type="Gene3D" id="4.10.860.10">
    <property type="entry name" value="UVR domain"/>
    <property type="match status" value="1"/>
</dbReference>